<dbReference type="PANTHER" id="PTHR35851">
    <property type="entry name" value="CELL DIVISION PROTEIN FTSQ"/>
    <property type="match status" value="1"/>
</dbReference>
<evidence type="ECO:0000259" key="11">
    <source>
        <dbReference type="PROSITE" id="PS51779"/>
    </source>
</evidence>
<dbReference type="AlphaFoldDB" id="A0A3E0X0G0"/>
<reference evidence="13" key="1">
    <citation type="submission" date="2017-05" db="EMBL/GenBank/DDBJ databases">
        <authorList>
            <person name="Sharma S."/>
            <person name="Sidhu C."/>
            <person name="Pinnaka A.K."/>
        </authorList>
    </citation>
    <scope>NUCLEOTIDE SEQUENCE [LARGE SCALE GENOMIC DNA]</scope>
    <source>
        <strain evidence="13">AK93</strain>
    </source>
</reference>
<dbReference type="RefSeq" id="WP_116301612.1">
    <property type="nucleotide sequence ID" value="NZ_NFZV01000005.1"/>
</dbReference>
<evidence type="ECO:0000256" key="4">
    <source>
        <dbReference type="ARBA" id="ARBA00022618"/>
    </source>
</evidence>
<comment type="subcellular location">
    <subcellularLocation>
        <location evidence="9">Cell inner membrane</location>
        <topology evidence="9">Single-pass type II membrane protein</topology>
    </subcellularLocation>
    <subcellularLocation>
        <location evidence="1">Membrane</location>
    </subcellularLocation>
    <text evidence="9">Localizes to the division septum.</text>
</comment>
<evidence type="ECO:0000256" key="9">
    <source>
        <dbReference type="HAMAP-Rule" id="MF_00911"/>
    </source>
</evidence>
<evidence type="ECO:0000256" key="6">
    <source>
        <dbReference type="ARBA" id="ARBA00022989"/>
    </source>
</evidence>
<evidence type="ECO:0000256" key="7">
    <source>
        <dbReference type="ARBA" id="ARBA00023136"/>
    </source>
</evidence>
<dbReference type="Gene3D" id="3.10.20.310">
    <property type="entry name" value="membrane protein fhac"/>
    <property type="match status" value="1"/>
</dbReference>
<dbReference type="GO" id="GO:0005886">
    <property type="term" value="C:plasma membrane"/>
    <property type="evidence" value="ECO:0007669"/>
    <property type="project" value="UniProtKB-SubCell"/>
</dbReference>
<accession>A0A3E0X0G0</accession>
<keyword evidence="4 9" id="KW-0132">Cell division</keyword>
<dbReference type="PROSITE" id="PS51779">
    <property type="entry name" value="POTRA"/>
    <property type="match status" value="1"/>
</dbReference>
<evidence type="ECO:0000313" key="13">
    <source>
        <dbReference type="Proteomes" id="UP000256763"/>
    </source>
</evidence>
<dbReference type="HAMAP" id="MF_00911">
    <property type="entry name" value="FtsQ_subfam"/>
    <property type="match status" value="1"/>
</dbReference>
<gene>
    <name evidence="9" type="primary">ftsQ</name>
    <name evidence="12" type="ORF">CAL65_08230</name>
</gene>
<dbReference type="Pfam" id="PF03799">
    <property type="entry name" value="FtsQ_DivIB_C"/>
    <property type="match status" value="1"/>
</dbReference>
<evidence type="ECO:0000313" key="12">
    <source>
        <dbReference type="EMBL" id="RFA37901.1"/>
    </source>
</evidence>
<dbReference type="Gene3D" id="3.40.50.11690">
    <property type="entry name" value="Cell division protein FtsQ/DivIB"/>
    <property type="match status" value="1"/>
</dbReference>
<dbReference type="PANTHER" id="PTHR35851:SF1">
    <property type="entry name" value="CELL DIVISION PROTEIN FTSQ"/>
    <property type="match status" value="1"/>
</dbReference>
<keyword evidence="8 9" id="KW-0131">Cell cycle</keyword>
<keyword evidence="7 9" id="KW-0472">Membrane</keyword>
<name>A0A3E0X0G0_9GAMM</name>
<dbReference type="Pfam" id="PF08478">
    <property type="entry name" value="POTRA_1"/>
    <property type="match status" value="1"/>
</dbReference>
<dbReference type="GO" id="GO:0090529">
    <property type="term" value="P:cell septum assembly"/>
    <property type="evidence" value="ECO:0007669"/>
    <property type="project" value="InterPro"/>
</dbReference>
<keyword evidence="3 9" id="KW-0997">Cell inner membrane</keyword>
<dbReference type="GO" id="GO:0032153">
    <property type="term" value="C:cell division site"/>
    <property type="evidence" value="ECO:0007669"/>
    <property type="project" value="UniProtKB-UniRule"/>
</dbReference>
<evidence type="ECO:0000256" key="5">
    <source>
        <dbReference type="ARBA" id="ARBA00022692"/>
    </source>
</evidence>
<dbReference type="InterPro" id="IPR034746">
    <property type="entry name" value="POTRA"/>
</dbReference>
<protein>
    <recommendedName>
        <fullName evidence="9">Cell division protein FtsQ</fullName>
    </recommendedName>
</protein>
<feature type="transmembrane region" description="Helical" evidence="9">
    <location>
        <begin position="40"/>
        <end position="61"/>
    </location>
</feature>
<dbReference type="EMBL" id="NFZW01000006">
    <property type="protein sequence ID" value="RFA37901.1"/>
    <property type="molecule type" value="Genomic_DNA"/>
</dbReference>
<evidence type="ECO:0000256" key="10">
    <source>
        <dbReference type="SAM" id="MobiDB-lite"/>
    </source>
</evidence>
<dbReference type="InterPro" id="IPR045335">
    <property type="entry name" value="FtsQ_C_sf"/>
</dbReference>
<feature type="domain" description="POTRA" evidence="11">
    <location>
        <begin position="67"/>
        <end position="136"/>
    </location>
</feature>
<keyword evidence="2 9" id="KW-1003">Cell membrane</keyword>
<comment type="similarity">
    <text evidence="9">Belongs to the FtsQ/DivIB family. FtsQ subfamily.</text>
</comment>
<proteinExistence type="inferred from homology"/>
<keyword evidence="5 9" id="KW-0812">Transmembrane</keyword>
<evidence type="ECO:0000256" key="1">
    <source>
        <dbReference type="ARBA" id="ARBA00004370"/>
    </source>
</evidence>
<evidence type="ECO:0000256" key="8">
    <source>
        <dbReference type="ARBA" id="ARBA00023306"/>
    </source>
</evidence>
<evidence type="ECO:0000256" key="2">
    <source>
        <dbReference type="ARBA" id="ARBA00022475"/>
    </source>
</evidence>
<evidence type="ECO:0000256" key="3">
    <source>
        <dbReference type="ARBA" id="ARBA00022519"/>
    </source>
</evidence>
<sequence>MATPAASIAKRVAQTEPAPRRNTLRAVRSQDKPRPPYRRYALAVAVLMMLGFGLDAGWRWLMSPEVFPLQAVSVESRLQQVSEEEIRAAIEPHVDRGMLGLDVRSIRESLEGLSWVATASVRRQWPGTLALEIEEQVALARWNDEEALNPSGDVFAAGSARLANDLPSLRGPEGSGGKVAERYRQLSDLLAPLGFTVTAVTLDDRLVWRAVLNDEIDMQLGAEQDDAVLRRFVRTYPRLAEAADGSLASVDLRYPNGFALRWHEPGGAR</sequence>
<dbReference type="InterPro" id="IPR005548">
    <property type="entry name" value="Cell_div_FtsQ/DivIB_C"/>
</dbReference>
<keyword evidence="6 9" id="KW-1133">Transmembrane helix</keyword>
<dbReference type="InterPro" id="IPR013685">
    <property type="entry name" value="POTRA_FtsQ_type"/>
</dbReference>
<organism evidence="12 13">
    <name type="scientific">Alkalilimnicola ehrlichii</name>
    <dbReference type="NCBI Taxonomy" id="351052"/>
    <lineage>
        <taxon>Bacteria</taxon>
        <taxon>Pseudomonadati</taxon>
        <taxon>Pseudomonadota</taxon>
        <taxon>Gammaproteobacteria</taxon>
        <taxon>Chromatiales</taxon>
        <taxon>Ectothiorhodospiraceae</taxon>
        <taxon>Alkalilimnicola</taxon>
    </lineage>
</organism>
<dbReference type="InterPro" id="IPR026579">
    <property type="entry name" value="FtsQ"/>
</dbReference>
<dbReference type="GO" id="GO:0043093">
    <property type="term" value="P:FtsZ-dependent cytokinesis"/>
    <property type="evidence" value="ECO:0007669"/>
    <property type="project" value="UniProtKB-UniRule"/>
</dbReference>
<comment type="function">
    <text evidence="9">Essential cell division protein. May link together the upstream cell division proteins, which are predominantly cytoplasmic, with the downstream cell division proteins, which are predominantly periplasmic. May control correct divisome assembly.</text>
</comment>
<dbReference type="OrthoDB" id="9790370at2"/>
<feature type="region of interest" description="Disordered" evidence="10">
    <location>
        <begin position="1"/>
        <end position="33"/>
    </location>
</feature>
<comment type="subunit">
    <text evidence="9">Part of a complex composed of FtsB, FtsL and FtsQ.</text>
</comment>
<dbReference type="Proteomes" id="UP000256763">
    <property type="component" value="Unassembled WGS sequence"/>
</dbReference>
<keyword evidence="13" id="KW-1185">Reference proteome</keyword>
<comment type="caution">
    <text evidence="12">The sequence shown here is derived from an EMBL/GenBank/DDBJ whole genome shotgun (WGS) entry which is preliminary data.</text>
</comment>